<dbReference type="VEuPathDB" id="FungiDB:PV06_02637"/>
<evidence type="ECO:0000259" key="2">
    <source>
        <dbReference type="Pfam" id="PF12657"/>
    </source>
</evidence>
<feature type="compositionally biased region" description="Basic and acidic residues" evidence="1">
    <location>
        <begin position="315"/>
        <end position="328"/>
    </location>
</feature>
<dbReference type="HOGENOM" id="CLU_011098_1_0_1"/>
<feature type="region of interest" description="Disordered" evidence="1">
    <location>
        <begin position="288"/>
        <end position="328"/>
    </location>
</feature>
<dbReference type="RefSeq" id="XP_016267240.1">
    <property type="nucleotide sequence ID" value="XM_016403343.1"/>
</dbReference>
<dbReference type="OrthoDB" id="6021743at2759"/>
<evidence type="ECO:0000313" key="4">
    <source>
        <dbReference type="Proteomes" id="UP000053342"/>
    </source>
</evidence>
<evidence type="ECO:0000256" key="1">
    <source>
        <dbReference type="SAM" id="MobiDB-lite"/>
    </source>
</evidence>
<dbReference type="InterPro" id="IPR024761">
    <property type="entry name" value="TFIIIC_delta_N"/>
</dbReference>
<feature type="compositionally biased region" description="Polar residues" evidence="1">
    <location>
        <begin position="299"/>
        <end position="309"/>
    </location>
</feature>
<dbReference type="EMBL" id="KN847333">
    <property type="protein sequence ID" value="KIW47024.1"/>
    <property type="molecule type" value="Genomic_DNA"/>
</dbReference>
<evidence type="ECO:0000313" key="3">
    <source>
        <dbReference type="EMBL" id="KIW47024.1"/>
    </source>
</evidence>
<dbReference type="Proteomes" id="UP000053342">
    <property type="component" value="Unassembled WGS sequence"/>
</dbReference>
<reference evidence="3 4" key="1">
    <citation type="submission" date="2015-01" db="EMBL/GenBank/DDBJ databases">
        <title>The Genome Sequence of Exophiala oligosperma CBS72588.</title>
        <authorList>
            <consortium name="The Broad Institute Genomics Platform"/>
            <person name="Cuomo C."/>
            <person name="de Hoog S."/>
            <person name="Gorbushina A."/>
            <person name="Stielow B."/>
            <person name="Teixiera M."/>
            <person name="Abouelleil A."/>
            <person name="Chapman S.B."/>
            <person name="Priest M."/>
            <person name="Young S.K."/>
            <person name="Wortman J."/>
            <person name="Nusbaum C."/>
            <person name="Birren B."/>
        </authorList>
    </citation>
    <scope>NUCLEOTIDE SEQUENCE [LARGE SCALE GENOMIC DNA]</scope>
    <source>
        <strain evidence="3 4">CBS 72588</strain>
    </source>
</reference>
<accession>A0A0D2EGI3</accession>
<sequence length="534" mass="59202">MANLPGQLEPIDLRYWPTCENALSWSSEGLAVATGEAVQILIPIDASGSRGLPQDSQWRKSMFSVNQFQDEEWSHVSLATIRHFSIGEELSDSIIISLAWSPPGLGLHRRNVLAILTSNLVLSFWEGDGKLDQWKRTAVVNQHLPNNDDCDSTTDLAMQREERRIRAFCWIPPIKAGSSIKWGQHLLAVADDSDRISLFRVTKKERSKVGHWSFEVLGQHAIEPVTPESFNGGSLASVLSVSSRVSRIKASEIQEDNSANRKTFTFTLHLRRANGGFPKAVSVKFHVDPGNEPADSASHEMSLTSQDSGVQPEPDQDHGVTEADFEPALRRPRSDFDAAFSLSGKIRTRFYGISLSPDKSQAAACVSLHPTDMIEAVMPATQHTLIVFNNTNNSANVTGLEKTFLIVLEELLAFISSTDPNLIQSELDRKIIRSTISLILGDPTTFQKFTIWARLMSDRLPNGRHEDEMDLDKEIEDVAGSGRSWQEYCETQSQQDAPMGMNSVGAIYLLSLYRSLASRSIVPNVAGISWTLQT</sequence>
<dbReference type="AlphaFoldDB" id="A0A0D2EGI3"/>
<dbReference type="STRING" id="215243.A0A0D2EGI3"/>
<feature type="domain" description="Transcription factor IIIC 90kDa subunit N-terminal" evidence="2">
    <location>
        <begin position="25"/>
        <end position="257"/>
    </location>
</feature>
<organism evidence="3 4">
    <name type="scientific">Exophiala oligosperma</name>
    <dbReference type="NCBI Taxonomy" id="215243"/>
    <lineage>
        <taxon>Eukaryota</taxon>
        <taxon>Fungi</taxon>
        <taxon>Dikarya</taxon>
        <taxon>Ascomycota</taxon>
        <taxon>Pezizomycotina</taxon>
        <taxon>Eurotiomycetes</taxon>
        <taxon>Chaetothyriomycetidae</taxon>
        <taxon>Chaetothyriales</taxon>
        <taxon>Herpotrichiellaceae</taxon>
        <taxon>Exophiala</taxon>
    </lineage>
</organism>
<dbReference type="GeneID" id="27354711"/>
<keyword evidence="4" id="KW-1185">Reference proteome</keyword>
<proteinExistence type="predicted"/>
<name>A0A0D2EGI3_9EURO</name>
<feature type="domain" description="Transcription factor IIIC 90kDa subunit N-terminal" evidence="2">
    <location>
        <begin position="286"/>
        <end position="389"/>
    </location>
</feature>
<gene>
    <name evidence="3" type="ORF">PV06_02637</name>
</gene>
<protein>
    <recommendedName>
        <fullName evidence="2">Transcription factor IIIC 90kDa subunit N-terminal domain-containing protein</fullName>
    </recommendedName>
</protein>
<dbReference type="Pfam" id="PF12657">
    <property type="entry name" value="TFIIIC_delta"/>
    <property type="match status" value="2"/>
</dbReference>